<dbReference type="PANTHER" id="PTHR11469">
    <property type="entry name" value="GLUCOSE-6-PHOSPHATE ISOMERASE"/>
    <property type="match status" value="1"/>
</dbReference>
<dbReference type="GO" id="GO:0097367">
    <property type="term" value="F:carbohydrate derivative binding"/>
    <property type="evidence" value="ECO:0007669"/>
    <property type="project" value="InterPro"/>
</dbReference>
<dbReference type="GO" id="GO:0048029">
    <property type="term" value="F:monosaccharide binding"/>
    <property type="evidence" value="ECO:0007669"/>
    <property type="project" value="TreeGrafter"/>
</dbReference>
<keyword evidence="4 8" id="KW-0963">Cytoplasm</keyword>
<comment type="pathway">
    <text evidence="8">Carbohydrate biosynthesis; gluconeogenesis.</text>
</comment>
<keyword evidence="3 8" id="KW-0312">Gluconeogenesis</keyword>
<dbReference type="Proteomes" id="UP000421408">
    <property type="component" value="Unassembled WGS sequence"/>
</dbReference>
<dbReference type="GO" id="GO:0006094">
    <property type="term" value="P:gluconeogenesis"/>
    <property type="evidence" value="ECO:0007669"/>
    <property type="project" value="UniProtKB-UniRule"/>
</dbReference>
<dbReference type="InterPro" id="IPR035476">
    <property type="entry name" value="SIS_PGI_1"/>
</dbReference>
<keyword evidence="5 8" id="KW-0324">Glycolysis</keyword>
<dbReference type="InterPro" id="IPR046348">
    <property type="entry name" value="SIS_dom_sf"/>
</dbReference>
<dbReference type="PROSITE" id="PS00765">
    <property type="entry name" value="P_GLUCOSE_ISOMERASE_1"/>
    <property type="match status" value="1"/>
</dbReference>
<name>A0AA90ZXG6_9BACT</name>
<evidence type="ECO:0000256" key="8">
    <source>
        <dbReference type="HAMAP-Rule" id="MF_00473"/>
    </source>
</evidence>
<comment type="catalytic activity">
    <reaction evidence="7 8 9">
        <text>alpha-D-glucose 6-phosphate = beta-D-fructose 6-phosphate</text>
        <dbReference type="Rhea" id="RHEA:11816"/>
        <dbReference type="ChEBI" id="CHEBI:57634"/>
        <dbReference type="ChEBI" id="CHEBI:58225"/>
        <dbReference type="EC" id="5.3.1.9"/>
    </reaction>
</comment>
<dbReference type="Gene3D" id="3.40.50.10490">
    <property type="entry name" value="Glucose-6-phosphate isomerase like protein, domain 1"/>
    <property type="match status" value="2"/>
</dbReference>
<dbReference type="GO" id="GO:0005829">
    <property type="term" value="C:cytosol"/>
    <property type="evidence" value="ECO:0007669"/>
    <property type="project" value="TreeGrafter"/>
</dbReference>
<dbReference type="PROSITE" id="PS51463">
    <property type="entry name" value="P_GLUCOSE_ISOMERASE_3"/>
    <property type="match status" value="1"/>
</dbReference>
<reference evidence="11" key="1">
    <citation type="submission" date="2019-09" db="EMBL/GenBank/DDBJ databases">
        <title>Distinct polysaccharide growth profiles of human intestinal Prevotella copri isolates.</title>
        <authorList>
            <person name="Fehlner-Peach H."/>
            <person name="Magnabosco C."/>
            <person name="Raghavan V."/>
            <person name="Scher J.U."/>
            <person name="Tett A."/>
            <person name="Cox L.M."/>
            <person name="Gottsegen C."/>
            <person name="Watters A."/>
            <person name="Wiltshire- Gordon J.D."/>
            <person name="Segata N."/>
            <person name="Bonneau R."/>
            <person name="Littman D.R."/>
        </authorList>
    </citation>
    <scope>NUCLEOTIDE SEQUENCE [LARGE SCALE GENOMIC DNA]</scope>
    <source>
        <strain evidence="11">iAA108</strain>
    </source>
</reference>
<evidence type="ECO:0000256" key="3">
    <source>
        <dbReference type="ARBA" id="ARBA00022432"/>
    </source>
</evidence>
<organism evidence="10 11">
    <name type="scientific">Segatella copri</name>
    <dbReference type="NCBI Taxonomy" id="165179"/>
    <lineage>
        <taxon>Bacteria</taxon>
        <taxon>Pseudomonadati</taxon>
        <taxon>Bacteroidota</taxon>
        <taxon>Bacteroidia</taxon>
        <taxon>Bacteroidales</taxon>
        <taxon>Prevotellaceae</taxon>
        <taxon>Segatella</taxon>
    </lineage>
</organism>
<comment type="similarity">
    <text evidence="2 8 9">Belongs to the GPI family.</text>
</comment>
<dbReference type="GO" id="GO:0004347">
    <property type="term" value="F:glucose-6-phosphate isomerase activity"/>
    <property type="evidence" value="ECO:0007669"/>
    <property type="project" value="UniProtKB-UniRule"/>
</dbReference>
<dbReference type="InterPro" id="IPR035482">
    <property type="entry name" value="SIS_PGI_2"/>
</dbReference>
<evidence type="ECO:0000256" key="7">
    <source>
        <dbReference type="ARBA" id="ARBA00029321"/>
    </source>
</evidence>
<dbReference type="FunFam" id="3.40.50.10490:FF:000015">
    <property type="entry name" value="Glucose-6-phosphate isomerase"/>
    <property type="match status" value="1"/>
</dbReference>
<comment type="caution">
    <text evidence="8">Lacks conserved residue(s) required for the propagation of feature annotation.</text>
</comment>
<comment type="caution">
    <text evidence="10">The sequence shown here is derived from an EMBL/GenBank/DDBJ whole genome shotgun (WGS) entry which is preliminary data.</text>
</comment>
<dbReference type="FunFam" id="3.40.50.10490:FF:000016">
    <property type="entry name" value="Glucose-6-phosphate isomerase"/>
    <property type="match status" value="1"/>
</dbReference>
<dbReference type="SUPFAM" id="SSF53697">
    <property type="entry name" value="SIS domain"/>
    <property type="match status" value="1"/>
</dbReference>
<evidence type="ECO:0000256" key="2">
    <source>
        <dbReference type="ARBA" id="ARBA00006604"/>
    </source>
</evidence>
<sequence length="451" mass="49458">MKSISLNITKAASFLAEGAVKAYEPKVKVAQEALENGTCEGNDFLGWLHLPSSITPEFLNEIQAVANTLREKCEVVVVAGIGGSYLGARAVIEGLGNSFAWLVNDKKNPTILFAGNNIGEDYLFELTSFLKDKKFGVINISKSGTTTETALAFRLLKKQCEDQRGKEEAKNVIVAVTDAKKGAARTCADKEGYKSFIIPDNVGGRFSVLTPVGLLPIAVAGFDVKQLVAGAADMEKACGKDVAFEENPAAIYAATRQALYTQAGKKIEIVCNFQPKLHYFAEWWKQLYGESEGKDQKGIFPAACDFTTDLHSMGQWIQQGERSIFETVISVETPNEKLLFPHDDENLDGLNFLEGKRVDEVNKMAELGTRLAHVDGGVPNILVNVPELNAYYLGQLIYFFEKACGISGLLEEVNPFNQPGVEAYKKNMFALLNKPGYEAESKAIQERLKNE</sequence>
<comment type="subcellular location">
    <subcellularLocation>
        <location evidence="8">Cytoplasm</location>
    </subcellularLocation>
</comment>
<comment type="function">
    <text evidence="8">Catalyzes the reversible isomerization of glucose-6-phosphate to fructose-6-phosphate.</text>
</comment>
<dbReference type="InterPro" id="IPR018189">
    <property type="entry name" value="Phosphoglucose_isomerase_CS"/>
</dbReference>
<dbReference type="PRINTS" id="PR00662">
    <property type="entry name" value="G6PISOMERASE"/>
</dbReference>
<evidence type="ECO:0000256" key="9">
    <source>
        <dbReference type="RuleBase" id="RU000612"/>
    </source>
</evidence>
<feature type="active site" description="Proton donor" evidence="8">
    <location>
        <position position="290"/>
    </location>
</feature>
<dbReference type="CDD" id="cd05016">
    <property type="entry name" value="SIS_PGI_2"/>
    <property type="match status" value="1"/>
</dbReference>
<dbReference type="CDD" id="cd05015">
    <property type="entry name" value="SIS_PGI_1"/>
    <property type="match status" value="1"/>
</dbReference>
<dbReference type="EC" id="5.3.1.9" evidence="8"/>
<dbReference type="NCBIfam" id="NF010697">
    <property type="entry name" value="PRK14097.1"/>
    <property type="match status" value="1"/>
</dbReference>
<dbReference type="RefSeq" id="WP_153118875.1">
    <property type="nucleotide sequence ID" value="NZ_VZCC01000049.1"/>
</dbReference>
<evidence type="ECO:0000313" key="11">
    <source>
        <dbReference type="Proteomes" id="UP000421408"/>
    </source>
</evidence>
<accession>A0AA90ZXG6</accession>
<dbReference type="GO" id="GO:0051156">
    <property type="term" value="P:glucose 6-phosphate metabolic process"/>
    <property type="evidence" value="ECO:0007669"/>
    <property type="project" value="TreeGrafter"/>
</dbReference>
<evidence type="ECO:0000256" key="4">
    <source>
        <dbReference type="ARBA" id="ARBA00022490"/>
    </source>
</evidence>
<evidence type="ECO:0000256" key="6">
    <source>
        <dbReference type="ARBA" id="ARBA00023235"/>
    </source>
</evidence>
<evidence type="ECO:0000313" key="10">
    <source>
        <dbReference type="EMBL" id="MQN83941.1"/>
    </source>
</evidence>
<dbReference type="PANTHER" id="PTHR11469:SF1">
    <property type="entry name" value="GLUCOSE-6-PHOSPHATE ISOMERASE"/>
    <property type="match status" value="1"/>
</dbReference>
<dbReference type="HAMAP" id="MF_00473">
    <property type="entry name" value="G6P_isomerase"/>
    <property type="match status" value="1"/>
</dbReference>
<dbReference type="Pfam" id="PF00342">
    <property type="entry name" value="PGI"/>
    <property type="match status" value="1"/>
</dbReference>
<evidence type="ECO:0000256" key="1">
    <source>
        <dbReference type="ARBA" id="ARBA00004926"/>
    </source>
</evidence>
<comment type="pathway">
    <text evidence="1 8 9">Carbohydrate degradation; glycolysis; D-glyceraldehyde 3-phosphate and glycerone phosphate from D-glucose: step 2/4.</text>
</comment>
<gene>
    <name evidence="8" type="primary">pgi</name>
    <name evidence="10" type="ORF">F7D74_08100</name>
</gene>
<protein>
    <recommendedName>
        <fullName evidence="8">Glucose-6-phosphate isomerase</fullName>
        <shortName evidence="8">GPI</shortName>
        <ecNumber evidence="8">5.3.1.9</ecNumber>
    </recommendedName>
    <alternativeName>
        <fullName evidence="8">Phosphoglucose isomerase</fullName>
        <shortName evidence="8">PGI</shortName>
    </alternativeName>
    <alternativeName>
        <fullName evidence="8">Phosphohexose isomerase</fullName>
        <shortName evidence="8">PHI</shortName>
    </alternativeName>
</protein>
<evidence type="ECO:0000256" key="5">
    <source>
        <dbReference type="ARBA" id="ARBA00023152"/>
    </source>
</evidence>
<dbReference type="InterPro" id="IPR001672">
    <property type="entry name" value="G6P_Isomerase"/>
</dbReference>
<proteinExistence type="inferred from homology"/>
<dbReference type="AlphaFoldDB" id="A0AA90ZXG6"/>
<feature type="active site" evidence="8">
    <location>
        <position position="425"/>
    </location>
</feature>
<dbReference type="EMBL" id="VZCC01000049">
    <property type="protein sequence ID" value="MQN83941.1"/>
    <property type="molecule type" value="Genomic_DNA"/>
</dbReference>
<keyword evidence="6 8" id="KW-0413">Isomerase</keyword>
<dbReference type="GO" id="GO:0006096">
    <property type="term" value="P:glycolytic process"/>
    <property type="evidence" value="ECO:0007669"/>
    <property type="project" value="UniProtKB-UniRule"/>
</dbReference>